<name>V5IKI6_NEUCR</name>
<dbReference type="KEGG" id="ncr:NCU12022"/>
<feature type="transmembrane region" description="Helical" evidence="1">
    <location>
        <begin position="204"/>
        <end position="227"/>
    </location>
</feature>
<reference evidence="2 3" key="1">
    <citation type="journal article" date="2003" name="Nature">
        <title>The genome sequence of the filamentous fungus Neurospora crassa.</title>
        <authorList>
            <person name="Galagan J.E."/>
            <person name="Calvo S.E."/>
            <person name="Borkovich K.A."/>
            <person name="Selker E.U."/>
            <person name="Read N.D."/>
            <person name="Jaffe D."/>
            <person name="FitzHugh W."/>
            <person name="Ma L.J."/>
            <person name="Smirnov S."/>
            <person name="Purcell S."/>
            <person name="Rehman B."/>
            <person name="Elkins T."/>
            <person name="Engels R."/>
            <person name="Wang S."/>
            <person name="Nielsen C.B."/>
            <person name="Butler J."/>
            <person name="Endrizzi M."/>
            <person name="Qui D."/>
            <person name="Ianakiev P."/>
            <person name="Bell-Pedersen D."/>
            <person name="Nelson M.A."/>
            <person name="Werner-Washburne M."/>
            <person name="Selitrennikoff C.P."/>
            <person name="Kinsey J.A."/>
            <person name="Braun E.L."/>
            <person name="Zelter A."/>
            <person name="Schulte U."/>
            <person name="Kothe G.O."/>
            <person name="Jedd G."/>
            <person name="Mewes W."/>
            <person name="Staben C."/>
            <person name="Marcotte E."/>
            <person name="Greenberg D."/>
            <person name="Roy A."/>
            <person name="Foley K."/>
            <person name="Naylor J."/>
            <person name="Stange-Thomann N."/>
            <person name="Barrett R."/>
            <person name="Gnerre S."/>
            <person name="Kamal M."/>
            <person name="Kamvysselis M."/>
            <person name="Mauceli E."/>
            <person name="Bielke C."/>
            <person name="Rudd S."/>
            <person name="Frishman D."/>
            <person name="Krystofova S."/>
            <person name="Rasmussen C."/>
            <person name="Metzenberg R.L."/>
            <person name="Perkins D.D."/>
            <person name="Kroken S."/>
            <person name="Cogoni C."/>
            <person name="Macino G."/>
            <person name="Catcheside D."/>
            <person name="Li W."/>
            <person name="Pratt R.J."/>
            <person name="Osmani S.A."/>
            <person name="DeSouza C.P."/>
            <person name="Glass L."/>
            <person name="Orbach M.J."/>
            <person name="Berglund J.A."/>
            <person name="Voelker R."/>
            <person name="Yarden O."/>
            <person name="Plamann M."/>
            <person name="Seiler S."/>
            <person name="Dunlap J."/>
            <person name="Radford A."/>
            <person name="Aramayo R."/>
            <person name="Natvig D.O."/>
            <person name="Alex L.A."/>
            <person name="Mannhaupt G."/>
            <person name="Ebbole D.J."/>
            <person name="Freitag M."/>
            <person name="Paulsen I."/>
            <person name="Sachs M.S."/>
            <person name="Lander E.S."/>
            <person name="Nusbaum C."/>
            <person name="Birren B."/>
        </authorList>
    </citation>
    <scope>NUCLEOTIDE SEQUENCE [LARGE SCALE GENOMIC DNA]</scope>
    <source>
        <strain evidence="3">ATCC 24698 / 74-OR23-1A / CBS 708.71 / DSM 1257 / FGSC 987</strain>
    </source>
</reference>
<accession>V5IKI6</accession>
<dbReference type="EMBL" id="CM002242">
    <property type="protein sequence ID" value="ESA41892.1"/>
    <property type="molecule type" value="Genomic_DNA"/>
</dbReference>
<dbReference type="GeneID" id="23568551"/>
<keyword evidence="1" id="KW-1133">Transmembrane helix</keyword>
<evidence type="ECO:0000313" key="3">
    <source>
        <dbReference type="Proteomes" id="UP000001805"/>
    </source>
</evidence>
<dbReference type="Proteomes" id="UP000001805">
    <property type="component" value="Chromosome 7, Linkage Group VII"/>
</dbReference>
<organism evidence="2 3">
    <name type="scientific">Neurospora crassa (strain ATCC 24698 / 74-OR23-1A / CBS 708.71 / DSM 1257 / FGSC 987)</name>
    <dbReference type="NCBI Taxonomy" id="367110"/>
    <lineage>
        <taxon>Eukaryota</taxon>
        <taxon>Fungi</taxon>
        <taxon>Dikarya</taxon>
        <taxon>Ascomycota</taxon>
        <taxon>Pezizomycotina</taxon>
        <taxon>Sordariomycetes</taxon>
        <taxon>Sordariomycetidae</taxon>
        <taxon>Sordariales</taxon>
        <taxon>Sordariaceae</taxon>
        <taxon>Neurospora</taxon>
    </lineage>
</organism>
<keyword evidence="3" id="KW-1185">Reference proteome</keyword>
<dbReference type="AlphaFoldDB" id="V5IKI6"/>
<protein>
    <submittedName>
        <fullName evidence="2">Uncharacterized protein</fullName>
    </submittedName>
</protein>
<sequence>MLPTVNTKFPPPPTAPIPIKPHFPLRTAHKKRPSLEIITDFNSHTARMGFQAPRLGALGLTFLVMRALQFAALIAVIGLSANFIDEFSTKSLGSPSELLGTLVVAVIAVIYVVISYVLYYDAMLPYLLSGILDGLLLIAFIVVASLLGKPLSHLQCALMPQDPDANNFWTSVPFTIKSQETTHDDGLYFTFVHMDQPTCFETKAIWGLSIALCVLFAFSSIVCVGLWRRVSRETVVVGSRKDIEG</sequence>
<feature type="transmembrane region" description="Helical" evidence="1">
    <location>
        <begin position="126"/>
        <end position="147"/>
    </location>
</feature>
<dbReference type="VEuPathDB" id="FungiDB:NCU12022"/>
<keyword evidence="1" id="KW-0812">Transmembrane</keyword>
<evidence type="ECO:0000313" key="2">
    <source>
        <dbReference type="EMBL" id="ESA41892.1"/>
    </source>
</evidence>
<keyword evidence="1" id="KW-0472">Membrane</keyword>
<dbReference type="OrthoDB" id="5366688at2759"/>
<feature type="transmembrane region" description="Helical" evidence="1">
    <location>
        <begin position="98"/>
        <end position="119"/>
    </location>
</feature>
<proteinExistence type="predicted"/>
<dbReference type="RefSeq" id="XP_011395321.1">
    <property type="nucleotide sequence ID" value="XM_011397019.1"/>
</dbReference>
<evidence type="ECO:0000256" key="1">
    <source>
        <dbReference type="SAM" id="Phobius"/>
    </source>
</evidence>
<feature type="transmembrane region" description="Helical" evidence="1">
    <location>
        <begin position="55"/>
        <end position="78"/>
    </location>
</feature>
<dbReference type="InParanoid" id="V5IKI6"/>
<gene>
    <name evidence="2" type="ORF">NCU12022</name>
</gene>